<name>A0A4Y7SEV0_COPMI</name>
<dbReference type="Proteomes" id="UP000298030">
    <property type="component" value="Unassembled WGS sequence"/>
</dbReference>
<organism evidence="2 3">
    <name type="scientific">Coprinellus micaceus</name>
    <name type="common">Glistening ink-cap mushroom</name>
    <name type="synonym">Coprinus micaceus</name>
    <dbReference type="NCBI Taxonomy" id="71717"/>
    <lineage>
        <taxon>Eukaryota</taxon>
        <taxon>Fungi</taxon>
        <taxon>Dikarya</taxon>
        <taxon>Basidiomycota</taxon>
        <taxon>Agaricomycotina</taxon>
        <taxon>Agaricomycetes</taxon>
        <taxon>Agaricomycetidae</taxon>
        <taxon>Agaricales</taxon>
        <taxon>Agaricineae</taxon>
        <taxon>Psathyrellaceae</taxon>
        <taxon>Coprinellus</taxon>
    </lineage>
</organism>
<gene>
    <name evidence="2" type="ORF">FA13DRAFT_1743152</name>
</gene>
<proteinExistence type="predicted"/>
<feature type="region of interest" description="Disordered" evidence="1">
    <location>
        <begin position="1"/>
        <end position="21"/>
    </location>
</feature>
<dbReference type="EMBL" id="QPFP01000144">
    <property type="protein sequence ID" value="TEB20350.1"/>
    <property type="molecule type" value="Genomic_DNA"/>
</dbReference>
<reference evidence="2 3" key="1">
    <citation type="journal article" date="2019" name="Nat. Ecol. Evol.">
        <title>Megaphylogeny resolves global patterns of mushroom evolution.</title>
        <authorList>
            <person name="Varga T."/>
            <person name="Krizsan K."/>
            <person name="Foldi C."/>
            <person name="Dima B."/>
            <person name="Sanchez-Garcia M."/>
            <person name="Sanchez-Ramirez S."/>
            <person name="Szollosi G.J."/>
            <person name="Szarkandi J.G."/>
            <person name="Papp V."/>
            <person name="Albert L."/>
            <person name="Andreopoulos W."/>
            <person name="Angelini C."/>
            <person name="Antonin V."/>
            <person name="Barry K.W."/>
            <person name="Bougher N.L."/>
            <person name="Buchanan P."/>
            <person name="Buyck B."/>
            <person name="Bense V."/>
            <person name="Catcheside P."/>
            <person name="Chovatia M."/>
            <person name="Cooper J."/>
            <person name="Damon W."/>
            <person name="Desjardin D."/>
            <person name="Finy P."/>
            <person name="Geml J."/>
            <person name="Haridas S."/>
            <person name="Hughes K."/>
            <person name="Justo A."/>
            <person name="Karasinski D."/>
            <person name="Kautmanova I."/>
            <person name="Kiss B."/>
            <person name="Kocsube S."/>
            <person name="Kotiranta H."/>
            <person name="LaButti K.M."/>
            <person name="Lechner B.E."/>
            <person name="Liimatainen K."/>
            <person name="Lipzen A."/>
            <person name="Lukacs Z."/>
            <person name="Mihaltcheva S."/>
            <person name="Morgado L.N."/>
            <person name="Niskanen T."/>
            <person name="Noordeloos M.E."/>
            <person name="Ohm R.A."/>
            <person name="Ortiz-Santana B."/>
            <person name="Ovrebo C."/>
            <person name="Racz N."/>
            <person name="Riley R."/>
            <person name="Savchenko A."/>
            <person name="Shiryaev A."/>
            <person name="Soop K."/>
            <person name="Spirin V."/>
            <person name="Szebenyi C."/>
            <person name="Tomsovsky M."/>
            <person name="Tulloss R.E."/>
            <person name="Uehling J."/>
            <person name="Grigoriev I.V."/>
            <person name="Vagvolgyi C."/>
            <person name="Papp T."/>
            <person name="Martin F.M."/>
            <person name="Miettinen O."/>
            <person name="Hibbett D.S."/>
            <person name="Nagy L.G."/>
        </authorList>
    </citation>
    <scope>NUCLEOTIDE SEQUENCE [LARGE SCALE GENOMIC DNA]</scope>
    <source>
        <strain evidence="2 3">FP101781</strain>
    </source>
</reference>
<feature type="compositionally biased region" description="Polar residues" evidence="1">
    <location>
        <begin position="10"/>
        <end position="21"/>
    </location>
</feature>
<evidence type="ECO:0000313" key="3">
    <source>
        <dbReference type="Proteomes" id="UP000298030"/>
    </source>
</evidence>
<keyword evidence="3" id="KW-1185">Reference proteome</keyword>
<sequence>MNRLYASRPDVQQLNSPSLQPTSTFGPLGRALWSCVASAPHRSSSVNAWILLWMKDRVVQLAILFVSTERTAFGFALSALAHSRDIAARRIGPHLPSPRCAGCL</sequence>
<protein>
    <submittedName>
        <fullName evidence="2">Uncharacterized protein</fullName>
    </submittedName>
</protein>
<accession>A0A4Y7SEV0</accession>
<evidence type="ECO:0000313" key="2">
    <source>
        <dbReference type="EMBL" id="TEB20350.1"/>
    </source>
</evidence>
<evidence type="ECO:0000256" key="1">
    <source>
        <dbReference type="SAM" id="MobiDB-lite"/>
    </source>
</evidence>
<comment type="caution">
    <text evidence="2">The sequence shown here is derived from an EMBL/GenBank/DDBJ whole genome shotgun (WGS) entry which is preliminary data.</text>
</comment>
<dbReference type="AlphaFoldDB" id="A0A4Y7SEV0"/>